<gene>
    <name evidence="1" type="ORF">SAMN02746066_02529</name>
</gene>
<dbReference type="Proteomes" id="UP000184038">
    <property type="component" value="Unassembled WGS sequence"/>
</dbReference>
<dbReference type="InterPro" id="IPR008930">
    <property type="entry name" value="Terpenoid_cyclase/PrenylTrfase"/>
</dbReference>
<dbReference type="STRING" id="1120996.SAMN02746066_02529"/>
<evidence type="ECO:0000313" key="1">
    <source>
        <dbReference type="EMBL" id="SHM58807.1"/>
    </source>
</evidence>
<dbReference type="SUPFAM" id="SSF48239">
    <property type="entry name" value="Terpenoid cyclases/Protein prenyltransferases"/>
    <property type="match status" value="1"/>
</dbReference>
<protein>
    <recommendedName>
        <fullName evidence="3">Prenyltransferase and squalene oxidase repeat-containing protein</fullName>
    </recommendedName>
</protein>
<sequence length="307" mass="36373">MKRICLLPIHNWMHRNARELELARWKYLFEDGDKMEVVNALLYYQNSDGGFGNAVDPDNWNQNSVPYGTYFVLEILKEIDFFDLYHPIYIGIKKYLDCTSNFLEGWVFTLPSNQEYPHAAYYNYDVEYNKVESKGIIISFCSFILEHYPQSAIYDEVIKIVDTMIREMYAENQGDMGASGYVTLFLAMKKANLTNYNYHQIEQILRELVNCSIQREPEQWLSYGYRPSAYINSKDSMFYVGNEEIIEKELDFLVDTLPQNDVWPISWSWFENNVTYPKESSISENWSKAYKTIEKVVFLRNFGRTYK</sequence>
<dbReference type="AlphaFoldDB" id="A0A1M7K1X6"/>
<dbReference type="OrthoDB" id="3286086at2"/>
<evidence type="ECO:0000313" key="2">
    <source>
        <dbReference type="Proteomes" id="UP000184038"/>
    </source>
</evidence>
<organism evidence="1 2">
    <name type="scientific">Anaerosporobacter mobilis DSM 15930</name>
    <dbReference type="NCBI Taxonomy" id="1120996"/>
    <lineage>
        <taxon>Bacteria</taxon>
        <taxon>Bacillati</taxon>
        <taxon>Bacillota</taxon>
        <taxon>Clostridia</taxon>
        <taxon>Lachnospirales</taxon>
        <taxon>Lachnospiraceae</taxon>
        <taxon>Anaerosporobacter</taxon>
    </lineage>
</organism>
<name>A0A1M7K1X6_9FIRM</name>
<reference evidence="1 2" key="1">
    <citation type="submission" date="2016-11" db="EMBL/GenBank/DDBJ databases">
        <authorList>
            <person name="Jaros S."/>
            <person name="Januszkiewicz K."/>
            <person name="Wedrychowicz H."/>
        </authorList>
    </citation>
    <scope>NUCLEOTIDE SEQUENCE [LARGE SCALE GENOMIC DNA]</scope>
    <source>
        <strain evidence="1 2">DSM 15930</strain>
    </source>
</reference>
<dbReference type="RefSeq" id="WP_073288181.1">
    <property type="nucleotide sequence ID" value="NZ_FRCP01000012.1"/>
</dbReference>
<accession>A0A1M7K1X6</accession>
<keyword evidence="2" id="KW-1185">Reference proteome</keyword>
<evidence type="ECO:0008006" key="3">
    <source>
        <dbReference type="Google" id="ProtNLM"/>
    </source>
</evidence>
<dbReference type="EMBL" id="FRCP01000012">
    <property type="protein sequence ID" value="SHM58807.1"/>
    <property type="molecule type" value="Genomic_DNA"/>
</dbReference>
<proteinExistence type="predicted"/>